<evidence type="ECO:0000256" key="1">
    <source>
        <dbReference type="SAM" id="SignalP"/>
    </source>
</evidence>
<feature type="signal peptide" evidence="1">
    <location>
        <begin position="1"/>
        <end position="17"/>
    </location>
</feature>
<keyword evidence="1" id="KW-0732">Signal</keyword>
<keyword evidence="3" id="KW-1185">Reference proteome</keyword>
<dbReference type="Proteomes" id="UP001597546">
    <property type="component" value="Unassembled WGS sequence"/>
</dbReference>
<dbReference type="PROSITE" id="PS51257">
    <property type="entry name" value="PROKAR_LIPOPROTEIN"/>
    <property type="match status" value="1"/>
</dbReference>
<feature type="chain" id="PRO_5046755209" evidence="1">
    <location>
        <begin position="18"/>
        <end position="195"/>
    </location>
</feature>
<gene>
    <name evidence="2" type="ORF">ACFSSE_04415</name>
</gene>
<dbReference type="InterPro" id="IPR019850">
    <property type="entry name" value="GldD-like"/>
</dbReference>
<sequence>MKYLFFLLFITLLGAAACSNKPDYAPKPRGYFRLEFPEKEYQIFNKNPNYSFEYPKYAHMYLDSTDGYRPNWYNLTYPQFNARLHISYYPINGLKDLNQLVEDSRKLAFKHTVKATGINEGVITTKENQVYGVYYTIDGNTASSTQFFLTDSNNNFLRAALYFNEKPQPDSIQPVVNFIKTDIDRMIKTFKWKKN</sequence>
<evidence type="ECO:0000313" key="2">
    <source>
        <dbReference type="EMBL" id="MFD2730939.1"/>
    </source>
</evidence>
<dbReference type="EMBL" id="JBHULV010000011">
    <property type="protein sequence ID" value="MFD2730939.1"/>
    <property type="molecule type" value="Genomic_DNA"/>
</dbReference>
<comment type="caution">
    <text evidence="2">The sequence shown here is derived from an EMBL/GenBank/DDBJ whole genome shotgun (WGS) entry which is preliminary data.</text>
</comment>
<organism evidence="2 3">
    <name type="scientific">Pedobacter alpinus</name>
    <dbReference type="NCBI Taxonomy" id="1590643"/>
    <lineage>
        <taxon>Bacteria</taxon>
        <taxon>Pseudomonadati</taxon>
        <taxon>Bacteroidota</taxon>
        <taxon>Sphingobacteriia</taxon>
        <taxon>Sphingobacteriales</taxon>
        <taxon>Sphingobacteriaceae</taxon>
        <taxon>Pedobacter</taxon>
    </lineage>
</organism>
<proteinExistence type="predicted"/>
<dbReference type="Pfam" id="PF25593">
    <property type="entry name" value="GldD_lipo"/>
    <property type="match status" value="1"/>
</dbReference>
<name>A0ABW5TPE7_9SPHI</name>
<protein>
    <submittedName>
        <fullName evidence="2">Gliding motility lipoprotein GldD</fullName>
    </submittedName>
</protein>
<evidence type="ECO:0000313" key="3">
    <source>
        <dbReference type="Proteomes" id="UP001597546"/>
    </source>
</evidence>
<dbReference type="RefSeq" id="WP_379042332.1">
    <property type="nucleotide sequence ID" value="NZ_JBHSKW010000022.1"/>
</dbReference>
<accession>A0ABW5TPE7</accession>
<reference evidence="3" key="1">
    <citation type="journal article" date="2019" name="Int. J. Syst. Evol. Microbiol.">
        <title>The Global Catalogue of Microorganisms (GCM) 10K type strain sequencing project: providing services to taxonomists for standard genome sequencing and annotation.</title>
        <authorList>
            <consortium name="The Broad Institute Genomics Platform"/>
            <consortium name="The Broad Institute Genome Sequencing Center for Infectious Disease"/>
            <person name="Wu L."/>
            <person name="Ma J."/>
        </authorList>
    </citation>
    <scope>NUCLEOTIDE SEQUENCE [LARGE SCALE GENOMIC DNA]</scope>
    <source>
        <strain evidence="3">KCTC 42456</strain>
    </source>
</reference>
<keyword evidence="2" id="KW-0449">Lipoprotein</keyword>